<sequence>MQRTSWLQEWTGVVAGRRSKWVTLLVWIVLTGVLSVVWPNVNSQENNAARQLPEDSWSLAASELQQREFPSSEGVPALVVWYRAGGLGDDDLAGVQKVAARLAAEPLPAQTGVPPYDRMPLPALKAALSQDGSLLVMPVTFAEGTETEVLQSGVTKLQELAAAELGTDPFAAADVEAAGLHARVTGPVGIQTDATELFKGADFALLLATVLLVLVLLIVLYRSPILAIVPLIGVGFAYGVISPILGWLAREGWIVVDAQAISIMTVLLFGAGTDYCLFFVARYRQALLEEADKHRALKAALSGSAGAIGMSGLTVIVSLLGLLFARYGSNHRFAIPFSVAILIMALASLTLVPALLAIVGRKSFFPFVPLTPEQRAAREAATGKRLRPQKAVGRASALLGRIVTERPRSVLAVSLLVLLVLSAFAPQIKFTYNLLESFPADMPSREGFTLLAKHTSPGALAPLKAIVDTNGANGEVDVRGALQGLPYVATVSEPQSGSSDANLKLYEVVFKDDPYSLEAIECIPEIRGTLQTTLAGAGIATPKLWVGGETATQYDTKTVVERDTRVVIPIVIAVIALLLLVYLRSIVATVYLILTVLLSYFSALGAGWLILHHGMGTDAIQGLIPLYAFVFLVALGEDYNIFMVSSIWQERKVRSLREAIRLGVSQTSSVITSAGLILAGTFAVLATLPIQVLVQFGIICAVGVLLDTFVVRPFLVPSITLLLGRLSFWPGRLYAAQDESRGEASAEAAK</sequence>
<dbReference type="InterPro" id="IPR004869">
    <property type="entry name" value="MMPL_dom"/>
</dbReference>
<feature type="transmembrane region" description="Helical" evidence="7">
    <location>
        <begin position="410"/>
        <end position="428"/>
    </location>
</feature>
<feature type="transmembrane region" description="Helical" evidence="7">
    <location>
        <begin position="696"/>
        <end position="723"/>
    </location>
</feature>
<keyword evidence="10" id="KW-1185">Reference proteome</keyword>
<gene>
    <name evidence="9" type="ORF">B5M42_02670</name>
</gene>
<dbReference type="Proteomes" id="UP000298246">
    <property type="component" value="Unassembled WGS sequence"/>
</dbReference>
<keyword evidence="4 7" id="KW-0812">Transmembrane</keyword>
<keyword evidence="3" id="KW-1003">Cell membrane</keyword>
<dbReference type="PRINTS" id="PR00702">
    <property type="entry name" value="ACRIFLAVINRP"/>
</dbReference>
<dbReference type="InterPro" id="IPR001036">
    <property type="entry name" value="Acrflvin-R"/>
</dbReference>
<keyword evidence="6 7" id="KW-0472">Membrane</keyword>
<feature type="transmembrane region" description="Helical" evidence="7">
    <location>
        <begin position="260"/>
        <end position="280"/>
    </location>
</feature>
<dbReference type="PANTHER" id="PTHR33406">
    <property type="entry name" value="MEMBRANE PROTEIN MJ1562-RELATED"/>
    <property type="match status" value="1"/>
</dbReference>
<keyword evidence="5 7" id="KW-1133">Transmembrane helix</keyword>
<evidence type="ECO:0000313" key="10">
    <source>
        <dbReference type="Proteomes" id="UP000298246"/>
    </source>
</evidence>
<evidence type="ECO:0000256" key="5">
    <source>
        <dbReference type="ARBA" id="ARBA00022989"/>
    </source>
</evidence>
<feature type="transmembrane region" description="Helical" evidence="7">
    <location>
        <begin position="566"/>
        <end position="583"/>
    </location>
</feature>
<protein>
    <recommendedName>
        <fullName evidence="8">SSD domain-containing protein</fullName>
    </recommendedName>
</protein>
<feature type="transmembrane region" description="Helical" evidence="7">
    <location>
        <begin position="21"/>
        <end position="41"/>
    </location>
</feature>
<feature type="transmembrane region" description="Helical" evidence="7">
    <location>
        <begin position="333"/>
        <end position="359"/>
    </location>
</feature>
<dbReference type="GO" id="GO:0022857">
    <property type="term" value="F:transmembrane transporter activity"/>
    <property type="evidence" value="ECO:0007669"/>
    <property type="project" value="InterPro"/>
</dbReference>
<feature type="transmembrane region" description="Helical" evidence="7">
    <location>
        <begin position="590"/>
        <end position="611"/>
    </location>
</feature>
<dbReference type="PANTHER" id="PTHR33406:SF6">
    <property type="entry name" value="MEMBRANE PROTEIN YDGH-RELATED"/>
    <property type="match status" value="1"/>
</dbReference>
<feature type="transmembrane region" description="Helical" evidence="7">
    <location>
        <begin position="669"/>
        <end position="690"/>
    </location>
</feature>
<dbReference type="GO" id="GO:0005886">
    <property type="term" value="C:plasma membrane"/>
    <property type="evidence" value="ECO:0007669"/>
    <property type="project" value="UniProtKB-SubCell"/>
</dbReference>
<evidence type="ECO:0000256" key="3">
    <source>
        <dbReference type="ARBA" id="ARBA00022475"/>
    </source>
</evidence>
<feature type="domain" description="SSD" evidence="8">
    <location>
        <begin position="593"/>
        <end position="721"/>
    </location>
</feature>
<dbReference type="InterPro" id="IPR000731">
    <property type="entry name" value="SSD"/>
</dbReference>
<evidence type="ECO:0000256" key="1">
    <source>
        <dbReference type="ARBA" id="ARBA00004651"/>
    </source>
</evidence>
<dbReference type="SUPFAM" id="SSF82866">
    <property type="entry name" value="Multidrug efflux transporter AcrB transmembrane domain"/>
    <property type="match status" value="2"/>
</dbReference>
<evidence type="ECO:0000256" key="2">
    <source>
        <dbReference type="ARBA" id="ARBA00010157"/>
    </source>
</evidence>
<name>A0A4Y8Q9F3_9BACL</name>
<dbReference type="PROSITE" id="PS50156">
    <property type="entry name" value="SSD"/>
    <property type="match status" value="1"/>
</dbReference>
<evidence type="ECO:0000256" key="4">
    <source>
        <dbReference type="ARBA" id="ARBA00022692"/>
    </source>
</evidence>
<reference evidence="9 10" key="1">
    <citation type="submission" date="2017-03" db="EMBL/GenBank/DDBJ databases">
        <title>Isolation of Levoglucosan Utilizing Bacteria.</title>
        <authorList>
            <person name="Arya A.S."/>
        </authorList>
    </citation>
    <scope>NUCLEOTIDE SEQUENCE [LARGE SCALE GENOMIC DNA]</scope>
    <source>
        <strain evidence="9 10">MEC069</strain>
    </source>
</reference>
<dbReference type="AlphaFoldDB" id="A0A4Y8Q9F3"/>
<evidence type="ECO:0000256" key="6">
    <source>
        <dbReference type="ARBA" id="ARBA00023136"/>
    </source>
</evidence>
<feature type="transmembrane region" description="Helical" evidence="7">
    <location>
        <begin position="623"/>
        <end position="648"/>
    </location>
</feature>
<accession>A0A4Y8Q9F3</accession>
<organism evidence="9 10">
    <name type="scientific">Paenibacillus athensensis</name>
    <dbReference type="NCBI Taxonomy" id="1967502"/>
    <lineage>
        <taxon>Bacteria</taxon>
        <taxon>Bacillati</taxon>
        <taxon>Bacillota</taxon>
        <taxon>Bacilli</taxon>
        <taxon>Bacillales</taxon>
        <taxon>Paenibacillaceae</taxon>
        <taxon>Paenibacillus</taxon>
    </lineage>
</organism>
<dbReference type="EMBL" id="MYFO01000002">
    <property type="protein sequence ID" value="TFE91366.1"/>
    <property type="molecule type" value="Genomic_DNA"/>
</dbReference>
<dbReference type="Pfam" id="PF03176">
    <property type="entry name" value="MMPL"/>
    <property type="match status" value="2"/>
</dbReference>
<evidence type="ECO:0000313" key="9">
    <source>
        <dbReference type="EMBL" id="TFE91366.1"/>
    </source>
</evidence>
<dbReference type="Gene3D" id="1.20.1640.10">
    <property type="entry name" value="Multidrug efflux transporter AcrB transmembrane domain"/>
    <property type="match status" value="2"/>
</dbReference>
<feature type="transmembrane region" description="Helical" evidence="7">
    <location>
        <begin position="203"/>
        <end position="221"/>
    </location>
</feature>
<dbReference type="InterPro" id="IPR050545">
    <property type="entry name" value="Mycobact_MmpL"/>
</dbReference>
<comment type="subcellular location">
    <subcellularLocation>
        <location evidence="1">Cell membrane</location>
        <topology evidence="1">Multi-pass membrane protein</topology>
    </subcellularLocation>
</comment>
<comment type="caution">
    <text evidence="9">The sequence shown here is derived from an EMBL/GenBank/DDBJ whole genome shotgun (WGS) entry which is preliminary data.</text>
</comment>
<feature type="transmembrane region" description="Helical" evidence="7">
    <location>
        <begin position="301"/>
        <end position="327"/>
    </location>
</feature>
<proteinExistence type="inferred from homology"/>
<comment type="similarity">
    <text evidence="2">Belongs to the resistance-nodulation-cell division (RND) (TC 2.A.6) family. MmpL subfamily.</text>
</comment>
<evidence type="ECO:0000256" key="7">
    <source>
        <dbReference type="SAM" id="Phobius"/>
    </source>
</evidence>
<feature type="transmembrane region" description="Helical" evidence="7">
    <location>
        <begin position="228"/>
        <end position="248"/>
    </location>
</feature>
<dbReference type="RefSeq" id="WP_134749448.1">
    <property type="nucleotide sequence ID" value="NZ_MYFO02000004.1"/>
</dbReference>
<dbReference type="OrthoDB" id="2365435at2"/>
<evidence type="ECO:0000259" key="8">
    <source>
        <dbReference type="PROSITE" id="PS50156"/>
    </source>
</evidence>